<dbReference type="RefSeq" id="WP_235864595.1">
    <property type="nucleotide sequence ID" value="NZ_OBQC01000010.1"/>
</dbReference>
<sequence length="260" mass="30909">MKIQFLSEDALQDLRVNFETYKEHYYKRDDAWFDEYFGQEGRLLESKIEFEKPELHKGEDYLVSDYENVKIIYESLKGLPVSLATQEKLWSGIAHVYFRDYIFYRIEKDIEKKNDTRIKSAMFFENGAKRSLFVHALARLWWVGYMTYDENNQENPYWLTEFFCSADFSARCVVFFSSNFTSNRAITKGILRALIGLRDEGVTIKRDHFVESTKFLNISGGAMVLDLLEEDEVKEIVEKRVRKVFRIQDYVLQELISNNY</sequence>
<evidence type="ECO:0000313" key="2">
    <source>
        <dbReference type="Proteomes" id="UP000219252"/>
    </source>
</evidence>
<accession>A0A285UI55</accession>
<name>A0A285UI55_9BACL</name>
<organism evidence="1 2">
    <name type="scientific">Ureibacillus acetophenoni</name>
    <dbReference type="NCBI Taxonomy" id="614649"/>
    <lineage>
        <taxon>Bacteria</taxon>
        <taxon>Bacillati</taxon>
        <taxon>Bacillota</taxon>
        <taxon>Bacilli</taxon>
        <taxon>Bacillales</taxon>
        <taxon>Caryophanaceae</taxon>
        <taxon>Ureibacillus</taxon>
    </lineage>
</organism>
<dbReference type="Pfam" id="PF19866">
    <property type="entry name" value="DUF6339"/>
    <property type="match status" value="1"/>
</dbReference>
<protein>
    <submittedName>
        <fullName evidence="1">Uncharacterized protein</fullName>
    </submittedName>
</protein>
<dbReference type="AlphaFoldDB" id="A0A285UI55"/>
<keyword evidence="2" id="KW-1185">Reference proteome</keyword>
<gene>
    <name evidence="1" type="ORF">SAMN05877842_11064</name>
</gene>
<proteinExistence type="predicted"/>
<dbReference type="InterPro" id="IPR045920">
    <property type="entry name" value="DUF6339"/>
</dbReference>
<reference evidence="2" key="1">
    <citation type="submission" date="2017-08" db="EMBL/GenBank/DDBJ databases">
        <authorList>
            <person name="Varghese N."/>
            <person name="Submissions S."/>
        </authorList>
    </citation>
    <scope>NUCLEOTIDE SEQUENCE [LARGE SCALE GENOMIC DNA]</scope>
    <source>
        <strain evidence="2">JC23</strain>
    </source>
</reference>
<evidence type="ECO:0000313" key="1">
    <source>
        <dbReference type="EMBL" id="SOC41453.1"/>
    </source>
</evidence>
<dbReference type="Proteomes" id="UP000219252">
    <property type="component" value="Unassembled WGS sequence"/>
</dbReference>
<dbReference type="EMBL" id="OBQC01000010">
    <property type="protein sequence ID" value="SOC41453.1"/>
    <property type="molecule type" value="Genomic_DNA"/>
</dbReference>